<keyword evidence="5" id="KW-1185">Reference proteome</keyword>
<organism evidence="3 6">
    <name type="scientific">Mycobacterium alsense</name>
    <dbReference type="NCBI Taxonomy" id="324058"/>
    <lineage>
        <taxon>Bacteria</taxon>
        <taxon>Bacillati</taxon>
        <taxon>Actinomycetota</taxon>
        <taxon>Actinomycetes</taxon>
        <taxon>Mycobacteriales</taxon>
        <taxon>Mycobacteriaceae</taxon>
        <taxon>Mycobacterium</taxon>
    </lineage>
</organism>
<evidence type="ECO:0000259" key="2">
    <source>
        <dbReference type="Pfam" id="PF08237"/>
    </source>
</evidence>
<dbReference type="RefSeq" id="WP_083137473.1">
    <property type="nucleotide sequence ID" value="NZ_JACKVH010000017.1"/>
</dbReference>
<gene>
    <name evidence="4" type="ORF">BST11_08435</name>
    <name evidence="3" type="ORF">H7K38_20085</name>
</gene>
<evidence type="ECO:0000313" key="3">
    <source>
        <dbReference type="EMBL" id="MCV7380933.1"/>
    </source>
</evidence>
<reference evidence="4 5" key="1">
    <citation type="submission" date="2017-02" db="EMBL/GenBank/DDBJ databases">
        <title>The new phylogeny of genus Mycobacterium.</title>
        <authorList>
            <person name="Tortoli E."/>
            <person name="Trovato A."/>
            <person name="Cirillo D.M."/>
        </authorList>
    </citation>
    <scope>NUCLEOTIDE SEQUENCE [LARGE SCALE GENOMIC DNA]</scope>
    <source>
        <strain evidence="4 5">DSM 45230</strain>
    </source>
</reference>
<dbReference type="InterPro" id="IPR013228">
    <property type="entry name" value="PE-PPE_C"/>
</dbReference>
<evidence type="ECO:0000313" key="4">
    <source>
        <dbReference type="EMBL" id="OQZ91346.1"/>
    </source>
</evidence>
<comment type="caution">
    <text evidence="3">The sequence shown here is derived from an EMBL/GenBank/DDBJ whole genome shotgun (WGS) entry which is preliminary data.</text>
</comment>
<dbReference type="SUPFAM" id="SSF140459">
    <property type="entry name" value="PE/PPE dimer-like"/>
    <property type="match status" value="1"/>
</dbReference>
<accession>A0AA42C0D7</accession>
<protein>
    <submittedName>
        <fullName evidence="3">PE-PPE domain-containing protein</fullName>
    </submittedName>
</protein>
<feature type="domain" description="PE-PPE" evidence="2">
    <location>
        <begin position="149"/>
        <end position="373"/>
    </location>
</feature>
<reference evidence="3" key="2">
    <citation type="submission" date="2020-07" db="EMBL/GenBank/DDBJ databases">
        <authorList>
            <person name="Pettersson B.M.F."/>
            <person name="Behra P.R.K."/>
            <person name="Ramesh M."/>
            <person name="Das S."/>
            <person name="Dasgupta S."/>
            <person name="Kirsebom L.A."/>
        </authorList>
    </citation>
    <scope>NUCLEOTIDE SEQUENCE</scope>
    <source>
        <strain evidence="3">CCUG 55640</strain>
    </source>
</reference>
<dbReference type="Gene3D" id="1.10.287.850">
    <property type="entry name" value="HP0062-like domain"/>
    <property type="match status" value="1"/>
</dbReference>
<dbReference type="Pfam" id="PF00934">
    <property type="entry name" value="PE"/>
    <property type="match status" value="1"/>
</dbReference>
<dbReference type="EMBL" id="MVHD01000010">
    <property type="protein sequence ID" value="OQZ91346.1"/>
    <property type="molecule type" value="Genomic_DNA"/>
</dbReference>
<name>A0AA42C0D7_9MYCO</name>
<dbReference type="InterPro" id="IPR038332">
    <property type="entry name" value="PPE_sf"/>
</dbReference>
<proteinExistence type="predicted"/>
<evidence type="ECO:0000313" key="6">
    <source>
        <dbReference type="Proteomes" id="UP001141650"/>
    </source>
</evidence>
<dbReference type="Pfam" id="PF08237">
    <property type="entry name" value="PE-PPE"/>
    <property type="match status" value="1"/>
</dbReference>
<reference evidence="3" key="3">
    <citation type="journal article" date="2022" name="BMC Genomics">
        <title>Comparative genome analysis of mycobacteria focusing on tRNA and non-coding RNA.</title>
        <authorList>
            <person name="Behra P.R.K."/>
            <person name="Pettersson B.M.F."/>
            <person name="Ramesh M."/>
            <person name="Das S."/>
            <person name="Dasgupta S."/>
            <person name="Kirsebom L.A."/>
        </authorList>
    </citation>
    <scope>NUCLEOTIDE SEQUENCE</scope>
    <source>
        <strain evidence="3">CCUG 55640</strain>
    </source>
</reference>
<sequence>MSFVSVVSEALATAATEVAGIGSSLNVAHAAAAAPTTGVLAAAEDEVSAAIAAVFSSHGQRFQALGAQAAAYQEAFVQALRAGAASYAGAEAAGASLLQRAVGAANAPTSAAATALIMGGTFNPGPTPGYVAAINNLFIQSNPLYAGFNPFGLYTPEQVAPFFGSLTLDQSVFQGQMILNNAIMNNPPGNPMLVFGYSQSAVIATLEMRALDALPAFARPSPSDLSFMLIGNGDTPNGGLFSRFNVHIPILDISTAGPTPPDTPYPTTIYTLQYDGLANFPQYPLNIVADLNTIAGAAFAHPTYAFLTPDQLAGAVPLATSPGYYANGGMTHYYMIPQQNLPLVEPLRYIPVFGTPLADLLQPDLRVLVNLGYNPNGYANIPTQAQLWPGFSPVDDLLRMVPPPYNILIDQPTYAPSPPPNFNPFTIGGQLVLGAQQGVIDALVDFGALPPSYYATTYPAINDLAYMMAVA</sequence>
<dbReference type="Proteomes" id="UP000192319">
    <property type="component" value="Unassembled WGS sequence"/>
</dbReference>
<dbReference type="AlphaFoldDB" id="A0AA42C0D7"/>
<feature type="domain" description="PE" evidence="1">
    <location>
        <begin position="4"/>
        <end position="93"/>
    </location>
</feature>
<dbReference type="Proteomes" id="UP001141650">
    <property type="component" value="Unassembled WGS sequence"/>
</dbReference>
<evidence type="ECO:0000259" key="1">
    <source>
        <dbReference type="Pfam" id="PF00934"/>
    </source>
</evidence>
<evidence type="ECO:0000313" key="5">
    <source>
        <dbReference type="Proteomes" id="UP000192319"/>
    </source>
</evidence>
<dbReference type="EMBL" id="JACKVH010000017">
    <property type="protein sequence ID" value="MCV7380933.1"/>
    <property type="molecule type" value="Genomic_DNA"/>
</dbReference>
<dbReference type="InterPro" id="IPR000084">
    <property type="entry name" value="PE-PGRS_N"/>
</dbReference>